<evidence type="ECO:0000313" key="1">
    <source>
        <dbReference type="EMBL" id="JAH08087.1"/>
    </source>
</evidence>
<reference evidence="1" key="2">
    <citation type="journal article" date="2015" name="Fish Shellfish Immunol.">
        <title>Early steps in the European eel (Anguilla anguilla)-Vibrio vulnificus interaction in the gills: Role of the RtxA13 toxin.</title>
        <authorList>
            <person name="Callol A."/>
            <person name="Pajuelo D."/>
            <person name="Ebbesson L."/>
            <person name="Teles M."/>
            <person name="MacKenzie S."/>
            <person name="Amaro C."/>
        </authorList>
    </citation>
    <scope>NUCLEOTIDE SEQUENCE</scope>
</reference>
<sequence length="61" mass="6700">MARPSSPVWTIEIPLETEKKEKKKNMHTQTHTHTCNISNCFLSLGGLVPGDRGVLVQGLGI</sequence>
<name>A0A0E9PUX2_ANGAN</name>
<proteinExistence type="predicted"/>
<accession>A0A0E9PUX2</accession>
<protein>
    <submittedName>
        <fullName evidence="1">Uncharacterized protein</fullName>
    </submittedName>
</protein>
<reference evidence="1" key="1">
    <citation type="submission" date="2014-11" db="EMBL/GenBank/DDBJ databases">
        <authorList>
            <person name="Amaro Gonzalez C."/>
        </authorList>
    </citation>
    <scope>NUCLEOTIDE SEQUENCE</scope>
</reference>
<dbReference type="EMBL" id="GBXM01100490">
    <property type="protein sequence ID" value="JAH08087.1"/>
    <property type="molecule type" value="Transcribed_RNA"/>
</dbReference>
<organism evidence="1">
    <name type="scientific">Anguilla anguilla</name>
    <name type="common">European freshwater eel</name>
    <name type="synonym">Muraena anguilla</name>
    <dbReference type="NCBI Taxonomy" id="7936"/>
    <lineage>
        <taxon>Eukaryota</taxon>
        <taxon>Metazoa</taxon>
        <taxon>Chordata</taxon>
        <taxon>Craniata</taxon>
        <taxon>Vertebrata</taxon>
        <taxon>Euteleostomi</taxon>
        <taxon>Actinopterygii</taxon>
        <taxon>Neopterygii</taxon>
        <taxon>Teleostei</taxon>
        <taxon>Anguilliformes</taxon>
        <taxon>Anguillidae</taxon>
        <taxon>Anguilla</taxon>
    </lineage>
</organism>
<dbReference type="AlphaFoldDB" id="A0A0E9PUX2"/>